<dbReference type="Proteomes" id="UP000196331">
    <property type="component" value="Unassembled WGS sequence"/>
</dbReference>
<evidence type="ECO:0000313" key="1">
    <source>
        <dbReference type="EMBL" id="SJN14005.1"/>
    </source>
</evidence>
<gene>
    <name evidence="1" type="ORF">CZ787_12975</name>
</gene>
<reference evidence="1 2" key="1">
    <citation type="submission" date="2017-02" db="EMBL/GenBank/DDBJ databases">
        <authorList>
            <person name="Dridi B."/>
        </authorList>
    </citation>
    <scope>NUCLEOTIDE SEQUENCE [LARGE SCALE GENOMIC DNA]</scope>
    <source>
        <strain evidence="1 2">JB380</strain>
    </source>
</reference>
<proteinExistence type="predicted"/>
<dbReference type="EMBL" id="FUKM01000050">
    <property type="protein sequence ID" value="SJN14005.1"/>
    <property type="molecule type" value="Genomic_DNA"/>
</dbReference>
<sequence>MTVSALSASYGVLRSVLGAGGSRKVTCIRHPKIAEKEVNWVLEENVLH</sequence>
<comment type="caution">
    <text evidence="1">The sequence shown here is derived from an EMBL/GenBank/DDBJ whole genome shotgun (WGS) entry which is preliminary data.</text>
</comment>
<protein>
    <submittedName>
        <fullName evidence="1">Uncharacterized protein</fullName>
    </submittedName>
</protein>
<dbReference type="AlphaFoldDB" id="A0A1R4I2I7"/>
<accession>A0A1R4I2I7</accession>
<evidence type="ECO:0000313" key="2">
    <source>
        <dbReference type="Proteomes" id="UP000196331"/>
    </source>
</evidence>
<name>A0A1R4I2I7_9GAMM</name>
<organism evidence="1 2">
    <name type="scientific">Halomonas citrativorans</name>
    <dbReference type="NCBI Taxonomy" id="2742612"/>
    <lineage>
        <taxon>Bacteria</taxon>
        <taxon>Pseudomonadati</taxon>
        <taxon>Pseudomonadota</taxon>
        <taxon>Gammaproteobacteria</taxon>
        <taxon>Oceanospirillales</taxon>
        <taxon>Halomonadaceae</taxon>
        <taxon>Halomonas</taxon>
    </lineage>
</organism>